<reference evidence="3 4" key="1">
    <citation type="submission" date="2020-08" db="EMBL/GenBank/DDBJ databases">
        <title>Genomic Encyclopedia of Type Strains, Phase IV (KMG-V): Genome sequencing to study the core and pangenomes of soil and plant-associated prokaryotes.</title>
        <authorList>
            <person name="Whitman W."/>
        </authorList>
    </citation>
    <scope>NUCLEOTIDE SEQUENCE [LARGE SCALE GENOMIC DNA]</scope>
    <source>
        <strain evidence="3 4">SEMIA 448</strain>
    </source>
</reference>
<proteinExistence type="predicted"/>
<protein>
    <submittedName>
        <fullName evidence="3">Uncharacterized protein</fullName>
    </submittedName>
</protein>
<organism evidence="3 4">
    <name type="scientific">Aliirhizobium cellulosilyticum</name>
    <dbReference type="NCBI Taxonomy" id="393664"/>
    <lineage>
        <taxon>Bacteria</taxon>
        <taxon>Pseudomonadati</taxon>
        <taxon>Pseudomonadota</taxon>
        <taxon>Alphaproteobacteria</taxon>
        <taxon>Hyphomicrobiales</taxon>
        <taxon>Rhizobiaceae</taxon>
        <taxon>Aliirhizobium</taxon>
    </lineage>
</organism>
<evidence type="ECO:0000313" key="4">
    <source>
        <dbReference type="Proteomes" id="UP000520770"/>
    </source>
</evidence>
<feature type="region of interest" description="Disordered" evidence="1">
    <location>
        <begin position="110"/>
        <end position="140"/>
    </location>
</feature>
<gene>
    <name evidence="3" type="ORF">GGE33_004512</name>
</gene>
<comment type="caution">
    <text evidence="3">The sequence shown here is derived from an EMBL/GenBank/DDBJ whole genome shotgun (WGS) entry which is preliminary data.</text>
</comment>
<evidence type="ECO:0000256" key="2">
    <source>
        <dbReference type="SAM" id="SignalP"/>
    </source>
</evidence>
<feature type="chain" id="PRO_5031216481" evidence="2">
    <location>
        <begin position="25"/>
        <end position="149"/>
    </location>
</feature>
<dbReference type="EMBL" id="JACIGW010000006">
    <property type="protein sequence ID" value="MBB4350738.1"/>
    <property type="molecule type" value="Genomic_DNA"/>
</dbReference>
<sequence length="149" mass="16243">MLNQTRNILLSTILTMTLAGTAEAQSARPSRYADGVYAATGEYGGQPSHITVTATLNEGVIAAVTVTPHAYVPMSLVPSNSNVPSRPPCRGWWSANASIRSGSENWRVPAARQKDSTMPFFRSSSGPNEDERGPKTRRYRPYAKRLGYI</sequence>
<dbReference type="AlphaFoldDB" id="A0A7W6SBJ5"/>
<feature type="signal peptide" evidence="2">
    <location>
        <begin position="1"/>
        <end position="24"/>
    </location>
</feature>
<keyword evidence="2" id="KW-0732">Signal</keyword>
<evidence type="ECO:0000313" key="3">
    <source>
        <dbReference type="EMBL" id="MBB4350738.1"/>
    </source>
</evidence>
<accession>A0A7W6SBJ5</accession>
<dbReference type="Proteomes" id="UP000520770">
    <property type="component" value="Unassembled WGS sequence"/>
</dbReference>
<name>A0A7W6SBJ5_9HYPH</name>
<evidence type="ECO:0000256" key="1">
    <source>
        <dbReference type="SAM" id="MobiDB-lite"/>
    </source>
</evidence>